<evidence type="ECO:0000313" key="9">
    <source>
        <dbReference type="Ensembl" id="ENSDCDP00010024675.1"/>
    </source>
</evidence>
<keyword evidence="3" id="KW-0677">Repeat</keyword>
<accession>A0AAY4BUR1</accession>
<proteinExistence type="predicted"/>
<comment type="subcellular location">
    <subcellularLocation>
        <location evidence="1">Nucleus</location>
    </subcellularLocation>
</comment>
<evidence type="ECO:0000256" key="1">
    <source>
        <dbReference type="ARBA" id="ARBA00004123"/>
    </source>
</evidence>
<keyword evidence="4 7" id="KW-0863">Zinc-finger</keyword>
<evidence type="ECO:0000256" key="3">
    <source>
        <dbReference type="ARBA" id="ARBA00022737"/>
    </source>
</evidence>
<organism evidence="9 10">
    <name type="scientific">Denticeps clupeoides</name>
    <name type="common">denticle herring</name>
    <dbReference type="NCBI Taxonomy" id="299321"/>
    <lineage>
        <taxon>Eukaryota</taxon>
        <taxon>Metazoa</taxon>
        <taxon>Chordata</taxon>
        <taxon>Craniata</taxon>
        <taxon>Vertebrata</taxon>
        <taxon>Euteleostomi</taxon>
        <taxon>Actinopterygii</taxon>
        <taxon>Neopterygii</taxon>
        <taxon>Teleostei</taxon>
        <taxon>Clupei</taxon>
        <taxon>Clupeiformes</taxon>
        <taxon>Denticipitoidei</taxon>
        <taxon>Denticipitidae</taxon>
        <taxon>Denticeps</taxon>
    </lineage>
</organism>
<gene>
    <name evidence="9" type="primary">GREM1</name>
</gene>
<keyword evidence="6" id="KW-0539">Nucleus</keyword>
<dbReference type="FunFam" id="3.30.160.60:FF:002343">
    <property type="entry name" value="Zinc finger protein 33A"/>
    <property type="match status" value="1"/>
</dbReference>
<name>A0AAY4BUR1_9TELE</name>
<dbReference type="InterPro" id="IPR036236">
    <property type="entry name" value="Znf_C2H2_sf"/>
</dbReference>
<dbReference type="Pfam" id="PF13465">
    <property type="entry name" value="zf-H2C2_2"/>
    <property type="match status" value="1"/>
</dbReference>
<dbReference type="Proteomes" id="UP000694580">
    <property type="component" value="Unplaced"/>
</dbReference>
<evidence type="ECO:0000256" key="4">
    <source>
        <dbReference type="ARBA" id="ARBA00022771"/>
    </source>
</evidence>
<dbReference type="SUPFAM" id="SSF57667">
    <property type="entry name" value="beta-beta-alpha zinc fingers"/>
    <property type="match status" value="3"/>
</dbReference>
<feature type="domain" description="C2H2-type" evidence="8">
    <location>
        <begin position="114"/>
        <end position="141"/>
    </location>
</feature>
<dbReference type="Gene3D" id="3.30.160.60">
    <property type="entry name" value="Classic Zinc Finger"/>
    <property type="match status" value="3"/>
</dbReference>
<protein>
    <recommendedName>
        <fullName evidence="8">C2H2-type domain-containing protein</fullName>
    </recommendedName>
</protein>
<dbReference type="AlphaFoldDB" id="A0AAY4BUR1"/>
<dbReference type="PANTHER" id="PTHR23226">
    <property type="entry name" value="ZINC FINGER AND SCAN DOMAIN-CONTAINING"/>
    <property type="match status" value="1"/>
</dbReference>
<dbReference type="GO" id="GO:0000981">
    <property type="term" value="F:DNA-binding transcription factor activity, RNA polymerase II-specific"/>
    <property type="evidence" value="ECO:0007669"/>
    <property type="project" value="TreeGrafter"/>
</dbReference>
<dbReference type="PROSITE" id="PS50157">
    <property type="entry name" value="ZINC_FINGER_C2H2_2"/>
    <property type="match status" value="3"/>
</dbReference>
<reference evidence="9" key="1">
    <citation type="submission" date="2025-08" db="UniProtKB">
        <authorList>
            <consortium name="Ensembl"/>
        </authorList>
    </citation>
    <scope>IDENTIFICATION</scope>
</reference>
<dbReference type="PANTHER" id="PTHR23226:SF423">
    <property type="entry name" value="C2H2-TYPE DOMAIN-CONTAINING PROTEIN"/>
    <property type="match status" value="1"/>
</dbReference>
<evidence type="ECO:0000256" key="7">
    <source>
        <dbReference type="PROSITE-ProRule" id="PRU00042"/>
    </source>
</evidence>
<dbReference type="GO" id="GO:0000978">
    <property type="term" value="F:RNA polymerase II cis-regulatory region sequence-specific DNA binding"/>
    <property type="evidence" value="ECO:0007669"/>
    <property type="project" value="TreeGrafter"/>
</dbReference>
<keyword evidence="2" id="KW-0479">Metal-binding</keyword>
<dbReference type="GO" id="GO:0005634">
    <property type="term" value="C:nucleus"/>
    <property type="evidence" value="ECO:0007669"/>
    <property type="project" value="UniProtKB-SubCell"/>
</dbReference>
<evidence type="ECO:0000256" key="6">
    <source>
        <dbReference type="ARBA" id="ARBA00023242"/>
    </source>
</evidence>
<keyword evidence="5" id="KW-0862">Zinc</keyword>
<dbReference type="Ensembl" id="ENSDCDT00010030557.1">
    <property type="protein sequence ID" value="ENSDCDP00010024675.1"/>
    <property type="gene ID" value="ENSDCDG00010015681.1"/>
</dbReference>
<evidence type="ECO:0000313" key="10">
    <source>
        <dbReference type="Proteomes" id="UP000694580"/>
    </source>
</evidence>
<evidence type="ECO:0000259" key="8">
    <source>
        <dbReference type="PROSITE" id="PS50157"/>
    </source>
</evidence>
<dbReference type="SMART" id="SM00355">
    <property type="entry name" value="ZnF_C2H2"/>
    <property type="match status" value="3"/>
</dbReference>
<dbReference type="InterPro" id="IPR013087">
    <property type="entry name" value="Znf_C2H2_type"/>
</dbReference>
<keyword evidence="10" id="KW-1185">Reference proteome</keyword>
<dbReference type="FunFam" id="3.30.160.60:FF:000478">
    <property type="entry name" value="Zinc finger protein 133"/>
    <property type="match status" value="1"/>
</dbReference>
<feature type="domain" description="C2H2-type" evidence="8">
    <location>
        <begin position="86"/>
        <end position="113"/>
    </location>
</feature>
<sequence length="220" mass="25806">MLTGTFTSIYQERKFAEQLRCQEKTEEKLHQFNNYNNSLRQVKVLETQQRNYSKEKPYQCEECGKRFTHASNLKRHKRTHTGERPYQCEQCGKRFSCASTLKRHKRTHTGEKPYQCVQCGKRYPFASTFNRHKRMHTVGNSNTFVQHGKRFTLASFKCNQSLHTDDKIYTCIAVVELKKLDITTPIHCGNILEPTRIVVKKELDEMYSGELSTNDCRGLL</sequence>
<evidence type="ECO:0000256" key="5">
    <source>
        <dbReference type="ARBA" id="ARBA00022833"/>
    </source>
</evidence>
<dbReference type="Pfam" id="PF00096">
    <property type="entry name" value="zf-C2H2"/>
    <property type="match status" value="1"/>
</dbReference>
<feature type="domain" description="C2H2-type" evidence="8">
    <location>
        <begin position="58"/>
        <end position="85"/>
    </location>
</feature>
<reference evidence="9" key="2">
    <citation type="submission" date="2025-09" db="UniProtKB">
        <authorList>
            <consortium name="Ensembl"/>
        </authorList>
    </citation>
    <scope>IDENTIFICATION</scope>
</reference>
<dbReference type="FunFam" id="3.30.160.60:FF:000912">
    <property type="entry name" value="Zinc finger protein 660"/>
    <property type="match status" value="1"/>
</dbReference>
<dbReference type="GO" id="GO:0008270">
    <property type="term" value="F:zinc ion binding"/>
    <property type="evidence" value="ECO:0007669"/>
    <property type="project" value="UniProtKB-KW"/>
</dbReference>
<dbReference type="PROSITE" id="PS00028">
    <property type="entry name" value="ZINC_FINGER_C2H2_1"/>
    <property type="match status" value="3"/>
</dbReference>
<dbReference type="GeneTree" id="ENSGT01150000286934"/>
<evidence type="ECO:0000256" key="2">
    <source>
        <dbReference type="ARBA" id="ARBA00022723"/>
    </source>
</evidence>